<gene>
    <name evidence="1" type="ORF">GALL_543080</name>
</gene>
<dbReference type="AlphaFoldDB" id="A0A1J5P8L5"/>
<comment type="caution">
    <text evidence="1">The sequence shown here is derived from an EMBL/GenBank/DDBJ whole genome shotgun (WGS) entry which is preliminary data.</text>
</comment>
<evidence type="ECO:0000313" key="1">
    <source>
        <dbReference type="EMBL" id="OIQ64143.1"/>
    </source>
</evidence>
<sequence>MVWANGLETESFHPSNTSLETVNPVQRSELLSIFPGIDTDPNRYGGFARRNLTATEAAILRHDTAA</sequence>
<dbReference type="EMBL" id="MLJW01008376">
    <property type="protein sequence ID" value="OIQ64143.1"/>
    <property type="molecule type" value="Genomic_DNA"/>
</dbReference>
<reference evidence="1" key="1">
    <citation type="submission" date="2016-10" db="EMBL/GenBank/DDBJ databases">
        <title>Sequence of Gallionella enrichment culture.</title>
        <authorList>
            <person name="Poehlein A."/>
            <person name="Muehling M."/>
            <person name="Daniel R."/>
        </authorList>
    </citation>
    <scope>NUCLEOTIDE SEQUENCE</scope>
</reference>
<name>A0A1J5P8L5_9ZZZZ</name>
<organism evidence="1">
    <name type="scientific">mine drainage metagenome</name>
    <dbReference type="NCBI Taxonomy" id="410659"/>
    <lineage>
        <taxon>unclassified sequences</taxon>
        <taxon>metagenomes</taxon>
        <taxon>ecological metagenomes</taxon>
    </lineage>
</organism>
<proteinExistence type="predicted"/>
<accession>A0A1J5P8L5</accession>
<protein>
    <submittedName>
        <fullName evidence="1">Uncharacterized protein</fullName>
    </submittedName>
</protein>